<protein>
    <submittedName>
        <fullName evidence="1">Uncharacterized protein</fullName>
    </submittedName>
</protein>
<comment type="caution">
    <text evidence="1">The sequence shown here is derived from an EMBL/GenBank/DDBJ whole genome shotgun (WGS) entry which is preliminary data.</text>
</comment>
<name>A0AAV4B1J9_9GAST</name>
<gene>
    <name evidence="1" type="ORF">PoB_003995300</name>
</gene>
<organism evidence="1 2">
    <name type="scientific">Plakobranchus ocellatus</name>
    <dbReference type="NCBI Taxonomy" id="259542"/>
    <lineage>
        <taxon>Eukaryota</taxon>
        <taxon>Metazoa</taxon>
        <taxon>Spiralia</taxon>
        <taxon>Lophotrochozoa</taxon>
        <taxon>Mollusca</taxon>
        <taxon>Gastropoda</taxon>
        <taxon>Heterobranchia</taxon>
        <taxon>Euthyneura</taxon>
        <taxon>Panpulmonata</taxon>
        <taxon>Sacoglossa</taxon>
        <taxon>Placobranchoidea</taxon>
        <taxon>Plakobranchidae</taxon>
        <taxon>Plakobranchus</taxon>
    </lineage>
</organism>
<sequence length="96" mass="11066">MLPAPWLDGRPNSVKSPCYGLAIYTKPNQGMTTRGFSIRTIQTPVIGIRAALLSPLIRLPKRGTRFYRKRYANREKENNVLIFIEKKQENNFCIVK</sequence>
<accession>A0AAV4B1J9</accession>
<keyword evidence="2" id="KW-1185">Reference proteome</keyword>
<proteinExistence type="predicted"/>
<dbReference type="EMBL" id="BLXT01004491">
    <property type="protein sequence ID" value="GFO13448.1"/>
    <property type="molecule type" value="Genomic_DNA"/>
</dbReference>
<evidence type="ECO:0000313" key="2">
    <source>
        <dbReference type="Proteomes" id="UP000735302"/>
    </source>
</evidence>
<reference evidence="1 2" key="1">
    <citation type="journal article" date="2021" name="Elife">
        <title>Chloroplast acquisition without the gene transfer in kleptoplastic sea slugs, Plakobranchus ocellatus.</title>
        <authorList>
            <person name="Maeda T."/>
            <person name="Takahashi S."/>
            <person name="Yoshida T."/>
            <person name="Shimamura S."/>
            <person name="Takaki Y."/>
            <person name="Nagai Y."/>
            <person name="Toyoda A."/>
            <person name="Suzuki Y."/>
            <person name="Arimoto A."/>
            <person name="Ishii H."/>
            <person name="Satoh N."/>
            <person name="Nishiyama T."/>
            <person name="Hasebe M."/>
            <person name="Maruyama T."/>
            <person name="Minagawa J."/>
            <person name="Obokata J."/>
            <person name="Shigenobu S."/>
        </authorList>
    </citation>
    <scope>NUCLEOTIDE SEQUENCE [LARGE SCALE GENOMIC DNA]</scope>
</reference>
<dbReference type="Proteomes" id="UP000735302">
    <property type="component" value="Unassembled WGS sequence"/>
</dbReference>
<evidence type="ECO:0000313" key="1">
    <source>
        <dbReference type="EMBL" id="GFO13448.1"/>
    </source>
</evidence>
<dbReference type="AlphaFoldDB" id="A0AAV4B1J9"/>